<evidence type="ECO:0000256" key="1">
    <source>
        <dbReference type="ARBA" id="ARBA00006484"/>
    </source>
</evidence>
<dbReference type="AlphaFoldDB" id="A0A193LCT5"/>
<organism evidence="4 5">
    <name type="scientific">Woeseia oceani</name>
    <dbReference type="NCBI Taxonomy" id="1548547"/>
    <lineage>
        <taxon>Bacteria</taxon>
        <taxon>Pseudomonadati</taxon>
        <taxon>Pseudomonadota</taxon>
        <taxon>Gammaproteobacteria</taxon>
        <taxon>Woeseiales</taxon>
        <taxon>Woeseiaceae</taxon>
        <taxon>Woeseia</taxon>
    </lineage>
</organism>
<keyword evidence="5" id="KW-1185">Reference proteome</keyword>
<accession>A0A193LCT5</accession>
<dbReference type="InterPro" id="IPR002347">
    <property type="entry name" value="SDR_fam"/>
</dbReference>
<evidence type="ECO:0000256" key="2">
    <source>
        <dbReference type="ARBA" id="ARBA00023002"/>
    </source>
</evidence>
<dbReference type="PRINTS" id="PR00081">
    <property type="entry name" value="GDHRDH"/>
</dbReference>
<sequence length="260" mass="27243">MNVPAFNELLDFSGQSVVVTGAAQGIGAAIALRFAEAGARVLIHYRSGEKEALRLALSIRKDGGEASTMAAELSDAGDVRKLMARAVTDYGAIDVLVNNAGSFPNAAFLDMTYAEWSEMLRSNLDSAFLCSQAAARHMKSAGSGAIVNIASIAASSPGPEHSHYNSAKAAVVMLTRSAAQELGAYGIRVNAVSPGAVGRPGIEDQWPEGVERWQKRAPLQRLGQPEDVADACLFLASPAARWVSGHNLVVDGGIMAASIY</sequence>
<gene>
    <name evidence="4" type="ORF">BA177_02605</name>
</gene>
<dbReference type="NCBIfam" id="NF005559">
    <property type="entry name" value="PRK07231.1"/>
    <property type="match status" value="1"/>
</dbReference>
<dbReference type="NCBIfam" id="NF009466">
    <property type="entry name" value="PRK12826.1-2"/>
    <property type="match status" value="1"/>
</dbReference>
<comment type="similarity">
    <text evidence="1">Belongs to the short-chain dehydrogenases/reductases (SDR) family.</text>
</comment>
<dbReference type="STRING" id="1548547.BA177_02605"/>
<proteinExistence type="inferred from homology"/>
<dbReference type="KEGG" id="woc:BA177_02605"/>
<dbReference type="Gene3D" id="3.40.50.720">
    <property type="entry name" value="NAD(P)-binding Rossmann-like Domain"/>
    <property type="match status" value="1"/>
</dbReference>
<evidence type="ECO:0000259" key="3">
    <source>
        <dbReference type="SMART" id="SM00822"/>
    </source>
</evidence>
<dbReference type="Pfam" id="PF13561">
    <property type="entry name" value="adh_short_C2"/>
    <property type="match status" value="1"/>
</dbReference>
<feature type="domain" description="Ketoreductase" evidence="3">
    <location>
        <begin position="15"/>
        <end position="195"/>
    </location>
</feature>
<dbReference type="EMBL" id="CP016268">
    <property type="protein sequence ID" value="ANO50256.1"/>
    <property type="molecule type" value="Genomic_DNA"/>
</dbReference>
<dbReference type="PANTHER" id="PTHR43639:SF1">
    <property type="entry name" value="SHORT-CHAIN DEHYDROGENASE_REDUCTASE FAMILY PROTEIN"/>
    <property type="match status" value="1"/>
</dbReference>
<dbReference type="GO" id="GO:0016491">
    <property type="term" value="F:oxidoreductase activity"/>
    <property type="evidence" value="ECO:0007669"/>
    <property type="project" value="UniProtKB-KW"/>
</dbReference>
<dbReference type="PANTHER" id="PTHR43639">
    <property type="entry name" value="OXIDOREDUCTASE, SHORT-CHAIN DEHYDROGENASE/REDUCTASE FAMILY (AFU_ORTHOLOGUE AFUA_5G02870)"/>
    <property type="match status" value="1"/>
</dbReference>
<dbReference type="InterPro" id="IPR057326">
    <property type="entry name" value="KR_dom"/>
</dbReference>
<dbReference type="SMART" id="SM00822">
    <property type="entry name" value="PKS_KR"/>
    <property type="match status" value="1"/>
</dbReference>
<dbReference type="PRINTS" id="PR00080">
    <property type="entry name" value="SDRFAMILY"/>
</dbReference>
<protein>
    <submittedName>
        <fullName evidence="4">Short-chain dehydrogenase</fullName>
    </submittedName>
</protein>
<dbReference type="Proteomes" id="UP000092695">
    <property type="component" value="Chromosome"/>
</dbReference>
<dbReference type="CDD" id="cd05233">
    <property type="entry name" value="SDR_c"/>
    <property type="match status" value="1"/>
</dbReference>
<dbReference type="RefSeq" id="WP_068612484.1">
    <property type="nucleotide sequence ID" value="NZ_CP016268.1"/>
</dbReference>
<reference evidence="4 5" key="1">
    <citation type="submission" date="2016-06" db="EMBL/GenBank/DDBJ databases">
        <title>Complete genome sequence of a deep-branching marine Gamma Proteobacterium Woeseia oceani type strain XK5.</title>
        <authorList>
            <person name="Mu D."/>
            <person name="Du Z."/>
        </authorList>
    </citation>
    <scope>NUCLEOTIDE SEQUENCE [LARGE SCALE GENOMIC DNA]</scope>
    <source>
        <strain evidence="4 5">XK5</strain>
    </source>
</reference>
<dbReference type="SUPFAM" id="SSF51735">
    <property type="entry name" value="NAD(P)-binding Rossmann-fold domains"/>
    <property type="match status" value="1"/>
</dbReference>
<dbReference type="PROSITE" id="PS00061">
    <property type="entry name" value="ADH_SHORT"/>
    <property type="match status" value="1"/>
</dbReference>
<evidence type="ECO:0000313" key="5">
    <source>
        <dbReference type="Proteomes" id="UP000092695"/>
    </source>
</evidence>
<name>A0A193LCT5_9GAMM</name>
<dbReference type="InterPro" id="IPR036291">
    <property type="entry name" value="NAD(P)-bd_dom_sf"/>
</dbReference>
<dbReference type="FunFam" id="3.40.50.720:FF:000084">
    <property type="entry name" value="Short-chain dehydrogenase reductase"/>
    <property type="match status" value="1"/>
</dbReference>
<dbReference type="InterPro" id="IPR020904">
    <property type="entry name" value="Sc_DH/Rdtase_CS"/>
</dbReference>
<dbReference type="OrthoDB" id="9804774at2"/>
<evidence type="ECO:0000313" key="4">
    <source>
        <dbReference type="EMBL" id="ANO50256.1"/>
    </source>
</evidence>
<keyword evidence="2" id="KW-0560">Oxidoreductase</keyword>